<evidence type="ECO:0000313" key="2">
    <source>
        <dbReference type="Proteomes" id="UP000472839"/>
    </source>
</evidence>
<organism evidence="1 2">
    <name type="scientific">Poseidonibacter ostreae</name>
    <dbReference type="NCBI Taxonomy" id="2654171"/>
    <lineage>
        <taxon>Bacteria</taxon>
        <taxon>Pseudomonadati</taxon>
        <taxon>Campylobacterota</taxon>
        <taxon>Epsilonproteobacteria</taxon>
        <taxon>Campylobacterales</taxon>
        <taxon>Arcobacteraceae</taxon>
        <taxon>Poseidonibacter</taxon>
    </lineage>
</organism>
<proteinExistence type="predicted"/>
<dbReference type="AlphaFoldDB" id="A0A6L4WWY1"/>
<sequence>MAKTNSEKNKAFLKAIDSQSKNDILDNIAKHYGITNDEAEDEVTDDEAEHLLDYITGNQRNGAYALMLIHNCM</sequence>
<dbReference type="RefSeq" id="WP_152279551.1">
    <property type="nucleotide sequence ID" value="NZ_WFKK01000001.1"/>
</dbReference>
<evidence type="ECO:0000313" key="1">
    <source>
        <dbReference type="EMBL" id="KAB7891448.1"/>
    </source>
</evidence>
<accession>A0A6L4WWY1</accession>
<dbReference type="EMBL" id="WFKK01000001">
    <property type="protein sequence ID" value="KAB7891448.1"/>
    <property type="molecule type" value="Genomic_DNA"/>
</dbReference>
<comment type="caution">
    <text evidence="1">The sequence shown here is derived from an EMBL/GenBank/DDBJ whole genome shotgun (WGS) entry which is preliminary data.</text>
</comment>
<name>A0A6L4WWY1_9BACT</name>
<protein>
    <submittedName>
        <fullName evidence="1">Uncharacterized protein</fullName>
    </submittedName>
</protein>
<reference evidence="1 2" key="1">
    <citation type="submission" date="2019-10" db="EMBL/GenBank/DDBJ databases">
        <title>Poseidonibacter ostreae sp. nov., isolated from the gut of the Ostrea denselamellosa.</title>
        <authorList>
            <person name="Choi A."/>
        </authorList>
    </citation>
    <scope>NUCLEOTIDE SEQUENCE [LARGE SCALE GENOMIC DNA]</scope>
    <source>
        <strain evidence="1 2">SJOD-M-33</strain>
    </source>
</reference>
<gene>
    <name evidence="1" type="ORF">GBG19_01005</name>
</gene>
<dbReference type="Proteomes" id="UP000472839">
    <property type="component" value="Unassembled WGS sequence"/>
</dbReference>